<gene>
    <name evidence="13" type="ORF">POREN0001_1779</name>
</gene>
<dbReference type="GO" id="GO:0005524">
    <property type="term" value="F:ATP binding"/>
    <property type="evidence" value="ECO:0007669"/>
    <property type="project" value="UniProtKB-KW"/>
</dbReference>
<keyword evidence="3 13" id="KW-0808">Transferase</keyword>
<evidence type="ECO:0000259" key="12">
    <source>
        <dbReference type="PROSITE" id="PS50146"/>
    </source>
</evidence>
<dbReference type="Pfam" id="PF19279">
    <property type="entry name" value="YegS_C"/>
    <property type="match status" value="1"/>
</dbReference>
<organism evidence="13 14">
    <name type="scientific">Porphyromonas endodontalis (strain ATCC 35406 / DSM 24491 / JCM 8526 / CCUG 16442 / BCRC 14492 / NCTC 13058 / HG 370)</name>
    <name type="common">Bacteroides endodontalis</name>
    <dbReference type="NCBI Taxonomy" id="553175"/>
    <lineage>
        <taxon>Bacteria</taxon>
        <taxon>Pseudomonadati</taxon>
        <taxon>Bacteroidota</taxon>
        <taxon>Bacteroidia</taxon>
        <taxon>Bacteroidales</taxon>
        <taxon>Porphyromonadaceae</taxon>
        <taxon>Porphyromonas</taxon>
    </lineage>
</organism>
<dbReference type="InterPro" id="IPR016064">
    <property type="entry name" value="NAD/diacylglycerol_kinase_sf"/>
</dbReference>
<dbReference type="InterPro" id="IPR045540">
    <property type="entry name" value="YegS/DAGK_C"/>
</dbReference>
<dbReference type="GO" id="GO:0005886">
    <property type="term" value="C:plasma membrane"/>
    <property type="evidence" value="ECO:0007669"/>
    <property type="project" value="TreeGrafter"/>
</dbReference>
<keyword evidence="8" id="KW-0460">Magnesium</keyword>
<evidence type="ECO:0000256" key="2">
    <source>
        <dbReference type="ARBA" id="ARBA00022516"/>
    </source>
</evidence>
<evidence type="ECO:0000313" key="14">
    <source>
        <dbReference type="Proteomes" id="UP000004295"/>
    </source>
</evidence>
<name>C3JBP4_POREA</name>
<keyword evidence="9" id="KW-0443">Lipid metabolism</keyword>
<keyword evidence="5" id="KW-0547">Nucleotide-binding</keyword>
<keyword evidence="10" id="KW-0594">Phospholipid biosynthesis</keyword>
<sequence>MLKPSRILAIINPISGVGSKTRIPGLLADAYNSREEELLITYTKGEGHATRLVKEAIENDIDSIIAVGGDGTINEIASALHGSHVKMGIIPKGSGNGLARALGLPLSSDAEAVRVITEGHTTAIDTGLVDGKPFFCTCGVGFDAEMTKRYAETSRRGLITYIKAAIDEYIAFRPQQYRITIDGEIVETKAFLVTAANIDQYGNNFYIAPDASPSDGLLDLVILRPFDPLLAGHVALQLVTKNIDKNSCVDSYRGANIVIERECDDKAPAQIDGESVLAGNRIEIGVRKQSLLVYTPQSAEK</sequence>
<dbReference type="EC" id="2.7.1.-" evidence="13"/>
<dbReference type="PANTHER" id="PTHR12358:SF106">
    <property type="entry name" value="LIPID KINASE YEGS"/>
    <property type="match status" value="1"/>
</dbReference>
<dbReference type="PANTHER" id="PTHR12358">
    <property type="entry name" value="SPHINGOSINE KINASE"/>
    <property type="match status" value="1"/>
</dbReference>
<dbReference type="GeneID" id="93366026"/>
<comment type="cofactor">
    <cofactor evidence="1">
        <name>Mg(2+)</name>
        <dbReference type="ChEBI" id="CHEBI:18420"/>
    </cofactor>
</comment>
<comment type="caution">
    <text evidence="13">The sequence shown here is derived from an EMBL/GenBank/DDBJ whole genome shotgun (WGS) entry which is preliminary data.</text>
</comment>
<evidence type="ECO:0000256" key="1">
    <source>
        <dbReference type="ARBA" id="ARBA00001946"/>
    </source>
</evidence>
<dbReference type="EMBL" id="ACNN01000026">
    <property type="protein sequence ID" value="EEN82363.1"/>
    <property type="molecule type" value="Genomic_DNA"/>
</dbReference>
<feature type="domain" description="DAGKc" evidence="12">
    <location>
        <begin position="2"/>
        <end position="133"/>
    </location>
</feature>
<dbReference type="InterPro" id="IPR017438">
    <property type="entry name" value="ATP-NAD_kinase_N"/>
</dbReference>
<dbReference type="GO" id="GO:0016301">
    <property type="term" value="F:kinase activity"/>
    <property type="evidence" value="ECO:0007669"/>
    <property type="project" value="UniProtKB-KW"/>
</dbReference>
<evidence type="ECO:0000256" key="3">
    <source>
        <dbReference type="ARBA" id="ARBA00022679"/>
    </source>
</evidence>
<dbReference type="GO" id="GO:0008654">
    <property type="term" value="P:phospholipid biosynthetic process"/>
    <property type="evidence" value="ECO:0007669"/>
    <property type="project" value="UniProtKB-KW"/>
</dbReference>
<evidence type="ECO:0000256" key="9">
    <source>
        <dbReference type="ARBA" id="ARBA00023098"/>
    </source>
</evidence>
<evidence type="ECO:0000256" key="8">
    <source>
        <dbReference type="ARBA" id="ARBA00022842"/>
    </source>
</evidence>
<dbReference type="Gene3D" id="3.40.50.10330">
    <property type="entry name" value="Probable inorganic polyphosphate/atp-NAD kinase, domain 1"/>
    <property type="match status" value="1"/>
</dbReference>
<keyword evidence="14" id="KW-1185">Reference proteome</keyword>
<reference evidence="13 14" key="1">
    <citation type="submission" date="2009-04" db="EMBL/GenBank/DDBJ databases">
        <authorList>
            <person name="Sebastian Y."/>
            <person name="Madupu R."/>
            <person name="Durkin A.S."/>
            <person name="Torralba M."/>
            <person name="Methe B."/>
            <person name="Sutton G.G."/>
            <person name="Strausberg R.L."/>
            <person name="Nelson K.E."/>
        </authorList>
    </citation>
    <scope>NUCLEOTIDE SEQUENCE [LARGE SCALE GENOMIC DNA]</scope>
    <source>
        <strain evidence="14">ATCC 35406 / BCRC 14492 / JCM 8526 / NCTC 13058 / HG 370</strain>
    </source>
</reference>
<keyword evidence="7" id="KW-0067">ATP-binding</keyword>
<keyword evidence="11" id="KW-1208">Phospholipid metabolism</keyword>
<accession>C3JBP4</accession>
<dbReference type="GO" id="GO:0046872">
    <property type="term" value="F:metal ion binding"/>
    <property type="evidence" value="ECO:0007669"/>
    <property type="project" value="UniProtKB-KW"/>
</dbReference>
<dbReference type="STRING" id="553175.POREN0001_1779"/>
<dbReference type="NCBIfam" id="TIGR00147">
    <property type="entry name" value="YegS/Rv2252/BmrU family lipid kinase"/>
    <property type="match status" value="1"/>
</dbReference>
<evidence type="ECO:0000256" key="7">
    <source>
        <dbReference type="ARBA" id="ARBA00022840"/>
    </source>
</evidence>
<dbReference type="RefSeq" id="WP_004334125.1">
    <property type="nucleotide sequence ID" value="NZ_ACNN01000026.1"/>
</dbReference>
<dbReference type="SUPFAM" id="SSF111331">
    <property type="entry name" value="NAD kinase/diacylglycerol kinase-like"/>
    <property type="match status" value="1"/>
</dbReference>
<protein>
    <submittedName>
        <fullName evidence="13">Lipid kinase, YegS/Rv2252/BmrU family</fullName>
        <ecNumber evidence="13">2.7.1.-</ecNumber>
    </submittedName>
</protein>
<evidence type="ECO:0000256" key="11">
    <source>
        <dbReference type="ARBA" id="ARBA00023264"/>
    </source>
</evidence>
<dbReference type="InterPro" id="IPR050187">
    <property type="entry name" value="Lipid_Phosphate_FormReg"/>
</dbReference>
<dbReference type="Gene3D" id="2.60.200.40">
    <property type="match status" value="1"/>
</dbReference>
<dbReference type="Proteomes" id="UP000004295">
    <property type="component" value="Unassembled WGS sequence"/>
</dbReference>
<dbReference type="Pfam" id="PF00781">
    <property type="entry name" value="DAGK_cat"/>
    <property type="match status" value="1"/>
</dbReference>
<evidence type="ECO:0000256" key="4">
    <source>
        <dbReference type="ARBA" id="ARBA00022723"/>
    </source>
</evidence>
<keyword evidence="4" id="KW-0479">Metal-binding</keyword>
<evidence type="ECO:0000256" key="6">
    <source>
        <dbReference type="ARBA" id="ARBA00022777"/>
    </source>
</evidence>
<dbReference type="SMART" id="SM00046">
    <property type="entry name" value="DAGKc"/>
    <property type="match status" value="1"/>
</dbReference>
<dbReference type="AlphaFoldDB" id="C3JBP4"/>
<evidence type="ECO:0000313" key="13">
    <source>
        <dbReference type="EMBL" id="EEN82363.1"/>
    </source>
</evidence>
<dbReference type="InterPro" id="IPR001206">
    <property type="entry name" value="Diacylglycerol_kinase_cat_dom"/>
</dbReference>
<keyword evidence="2" id="KW-0444">Lipid biosynthesis</keyword>
<dbReference type="eggNOG" id="COG1597">
    <property type="taxonomic scope" value="Bacteria"/>
</dbReference>
<dbReference type="InterPro" id="IPR005218">
    <property type="entry name" value="Diacylglycerol/lipid_kinase"/>
</dbReference>
<evidence type="ECO:0000256" key="10">
    <source>
        <dbReference type="ARBA" id="ARBA00023209"/>
    </source>
</evidence>
<keyword evidence="6 13" id="KW-0418">Kinase</keyword>
<proteinExistence type="predicted"/>
<evidence type="ECO:0000256" key="5">
    <source>
        <dbReference type="ARBA" id="ARBA00022741"/>
    </source>
</evidence>
<dbReference type="PROSITE" id="PS50146">
    <property type="entry name" value="DAGK"/>
    <property type="match status" value="1"/>
</dbReference>